<keyword evidence="2" id="KW-1185">Reference proteome</keyword>
<keyword evidence="1" id="KW-0695">RNA-directed DNA polymerase</keyword>
<dbReference type="EMBL" id="VYYT01000394">
    <property type="protein sequence ID" value="KAK2737782.1"/>
    <property type="molecule type" value="Genomic_DNA"/>
</dbReference>
<reference evidence="1" key="1">
    <citation type="submission" date="2023-02" db="EMBL/GenBank/DDBJ databases">
        <title>Colletotrichum kahawae CIFC_Que2 genome sequencing and assembly.</title>
        <authorList>
            <person name="Baroncelli R."/>
        </authorList>
    </citation>
    <scope>NUCLEOTIDE SEQUENCE</scope>
    <source>
        <strain evidence="1">CIFC_Que2</strain>
    </source>
</reference>
<protein>
    <submittedName>
        <fullName evidence="1">Reverse transcriptase protein</fullName>
    </submittedName>
</protein>
<proteinExistence type="predicted"/>
<evidence type="ECO:0000313" key="1">
    <source>
        <dbReference type="EMBL" id="KAK2737782.1"/>
    </source>
</evidence>
<dbReference type="AlphaFoldDB" id="A0AAD9Y763"/>
<sequence>MLVHFYFCKHGRRATPCHLRQKMAKVSVDFLLGIAKGASLLCEWMEATNFFTEIFPTC</sequence>
<dbReference type="Proteomes" id="UP001281614">
    <property type="component" value="Unassembled WGS sequence"/>
</dbReference>
<organism evidence="1 2">
    <name type="scientific">Colletotrichum kahawae</name>
    <name type="common">Coffee berry disease fungus</name>
    <dbReference type="NCBI Taxonomy" id="34407"/>
    <lineage>
        <taxon>Eukaryota</taxon>
        <taxon>Fungi</taxon>
        <taxon>Dikarya</taxon>
        <taxon>Ascomycota</taxon>
        <taxon>Pezizomycotina</taxon>
        <taxon>Sordariomycetes</taxon>
        <taxon>Hypocreomycetidae</taxon>
        <taxon>Glomerellales</taxon>
        <taxon>Glomerellaceae</taxon>
        <taxon>Colletotrichum</taxon>
        <taxon>Colletotrichum gloeosporioides species complex</taxon>
    </lineage>
</organism>
<evidence type="ECO:0000313" key="2">
    <source>
        <dbReference type="Proteomes" id="UP001281614"/>
    </source>
</evidence>
<dbReference type="GO" id="GO:0003964">
    <property type="term" value="F:RNA-directed DNA polymerase activity"/>
    <property type="evidence" value="ECO:0007669"/>
    <property type="project" value="UniProtKB-KW"/>
</dbReference>
<keyword evidence="1" id="KW-0808">Transferase</keyword>
<gene>
    <name evidence="1" type="ORF">CKAH01_18818</name>
</gene>
<name>A0AAD9Y763_COLKA</name>
<accession>A0AAD9Y763</accession>
<comment type="caution">
    <text evidence="1">The sequence shown here is derived from an EMBL/GenBank/DDBJ whole genome shotgun (WGS) entry which is preliminary data.</text>
</comment>
<keyword evidence="1" id="KW-0548">Nucleotidyltransferase</keyword>